<dbReference type="PANTHER" id="PTHR19303:SF73">
    <property type="entry name" value="PROTEIN PDC2"/>
    <property type="match status" value="1"/>
</dbReference>
<organism evidence="4 5">
    <name type="scientific">Aphanomyces euteiches</name>
    <dbReference type="NCBI Taxonomy" id="100861"/>
    <lineage>
        <taxon>Eukaryota</taxon>
        <taxon>Sar</taxon>
        <taxon>Stramenopiles</taxon>
        <taxon>Oomycota</taxon>
        <taxon>Saprolegniomycetes</taxon>
        <taxon>Saprolegniales</taxon>
        <taxon>Verrucalvaceae</taxon>
        <taxon>Aphanomyces</taxon>
    </lineage>
</organism>
<dbReference type="Pfam" id="PF03184">
    <property type="entry name" value="DDE_1"/>
    <property type="match status" value="1"/>
</dbReference>
<dbReference type="InterPro" id="IPR050863">
    <property type="entry name" value="CenT-Element_Derived"/>
</dbReference>
<dbReference type="EMBL" id="VJMJ01000036">
    <property type="protein sequence ID" value="KAF0741695.1"/>
    <property type="molecule type" value="Genomic_DNA"/>
</dbReference>
<feature type="compositionally biased region" description="Basic and acidic residues" evidence="2">
    <location>
        <begin position="141"/>
        <end position="153"/>
    </location>
</feature>
<dbReference type="PANTHER" id="PTHR19303">
    <property type="entry name" value="TRANSPOSON"/>
    <property type="match status" value="1"/>
</dbReference>
<proteinExistence type="predicted"/>
<evidence type="ECO:0000256" key="2">
    <source>
        <dbReference type="SAM" id="MobiDB-lite"/>
    </source>
</evidence>
<name>A0A6G0XMT2_9STRA</name>
<dbReference type="Proteomes" id="UP000481153">
    <property type="component" value="Unassembled WGS sequence"/>
</dbReference>
<feature type="domain" description="HTH CENPB-type" evidence="3">
    <location>
        <begin position="67"/>
        <end position="140"/>
    </location>
</feature>
<evidence type="ECO:0000313" key="4">
    <source>
        <dbReference type="EMBL" id="KAF0741695.1"/>
    </source>
</evidence>
<evidence type="ECO:0000313" key="5">
    <source>
        <dbReference type="Proteomes" id="UP000481153"/>
    </source>
</evidence>
<accession>A0A6G0XMT2</accession>
<dbReference type="InterPro" id="IPR004875">
    <property type="entry name" value="DDE_SF_endonuclease_dom"/>
</dbReference>
<dbReference type="SMART" id="SM00674">
    <property type="entry name" value="CENPB"/>
    <property type="match status" value="1"/>
</dbReference>
<dbReference type="PROSITE" id="PS51253">
    <property type="entry name" value="HTH_CENPB"/>
    <property type="match status" value="1"/>
</dbReference>
<evidence type="ECO:0000259" key="3">
    <source>
        <dbReference type="PROSITE" id="PS51253"/>
    </source>
</evidence>
<evidence type="ECO:0000256" key="1">
    <source>
        <dbReference type="ARBA" id="ARBA00023125"/>
    </source>
</evidence>
<dbReference type="GO" id="GO:0003677">
    <property type="term" value="F:DNA binding"/>
    <property type="evidence" value="ECO:0007669"/>
    <property type="project" value="UniProtKB-KW"/>
</dbReference>
<protein>
    <recommendedName>
        <fullName evidence="3">HTH CENPB-type domain-containing protein</fullName>
    </recommendedName>
</protein>
<gene>
    <name evidence="4" type="ORF">Ae201684_003363</name>
</gene>
<sequence>MKKRQALSLADKKRICEISQRLEKATHQQIADEFNKTAQRNVQRLLVTKTLREKEKWLAMEETQQLNRKRMRTGKFEALENALSLCLQNMRTQGDRLSDHVLTAHAERLRTEYHIKESEFKISNGWVQNFKRRHSIRMHHHQDGHTDSDHGTKPGDLSFLKQLDPPTTDKELEQADTHHVGSNIGVHQLIVDGGFKPANVFHYDEHVLYFRPEEQSSQRQRRILLGLMANAVGDTPLLACIHAGKVSSDISNLADILYTSEFVDTHPQVRMTKEIFAKFVVHVNTLMAMQERRILCFLDPSPWHLISMDGHMSTICGLQTIELSHILLAFLPPKVPPHLTPLGAGITQFFHLQYKITFLKWMLSLMEVPNGGTSNTAAMVFDDQAMLWCCQLWKACPASLIKTSWHQSGWLPPEYLEDDEETTTPMAESLMTQAQEEWKTLHLMFHGDDTEQPLAWTEPAASPAVEAAQRVMQFIQLHQTEFTSDDITAMLNIANRISTIEMAAPTKI</sequence>
<keyword evidence="5" id="KW-1185">Reference proteome</keyword>
<reference evidence="4 5" key="1">
    <citation type="submission" date="2019-07" db="EMBL/GenBank/DDBJ databases">
        <title>Genomics analysis of Aphanomyces spp. identifies a new class of oomycete effector associated with host adaptation.</title>
        <authorList>
            <person name="Gaulin E."/>
        </authorList>
    </citation>
    <scope>NUCLEOTIDE SEQUENCE [LARGE SCALE GENOMIC DNA]</scope>
    <source>
        <strain evidence="4 5">ATCC 201684</strain>
    </source>
</reference>
<dbReference type="Gene3D" id="1.10.10.60">
    <property type="entry name" value="Homeodomain-like"/>
    <property type="match status" value="2"/>
</dbReference>
<feature type="region of interest" description="Disordered" evidence="2">
    <location>
        <begin position="138"/>
        <end position="164"/>
    </location>
</feature>
<comment type="caution">
    <text evidence="4">The sequence shown here is derived from an EMBL/GenBank/DDBJ whole genome shotgun (WGS) entry which is preliminary data.</text>
</comment>
<dbReference type="GO" id="GO:0005634">
    <property type="term" value="C:nucleus"/>
    <property type="evidence" value="ECO:0007669"/>
    <property type="project" value="TreeGrafter"/>
</dbReference>
<dbReference type="Pfam" id="PF03221">
    <property type="entry name" value="HTH_Tnp_Tc5"/>
    <property type="match status" value="1"/>
</dbReference>
<dbReference type="VEuPathDB" id="FungiDB:AeMF1_001398"/>
<dbReference type="InterPro" id="IPR009057">
    <property type="entry name" value="Homeodomain-like_sf"/>
</dbReference>
<dbReference type="SUPFAM" id="SSF46689">
    <property type="entry name" value="Homeodomain-like"/>
    <property type="match status" value="1"/>
</dbReference>
<dbReference type="InterPro" id="IPR006600">
    <property type="entry name" value="HTH_CenpB_DNA-bd_dom"/>
</dbReference>
<dbReference type="AlphaFoldDB" id="A0A6G0XMT2"/>
<keyword evidence="1" id="KW-0238">DNA-binding</keyword>